<evidence type="ECO:0000313" key="1">
    <source>
        <dbReference type="EMBL" id="KAK2961374.1"/>
    </source>
</evidence>
<sequence>MDRILEFVQASEDVVTLTSVCDVPVEKRKLLRQSLATLLATPIGHSLSAEVLEKLRTTPPRQWQLNINLVTGGYDTAVVPDTAAGIIRMDINLDDVNLDMQHTFLKRKKDRSLGFFRAIYPLSVTLGHELGHVLQFMESPSLTDYETPTELSMIAANRKRYDHLIARVIGKLRHKATQILLETNHRGRIKDFNPAKQSVQNWILSSFAPWTTKEQALQPLFTAVSVFQSAWNGQYDDLPNILPEHRSQSSIRRASKRKSQFSDGELLRQVLDLYKKNHLTVPDPPQFLTFPQYEGTGMHRQPVQRVLEYGTVLSADPETRFVRWGHHCNFQVINPSEHGKDVVKYWQELAAALVRSVGIDTEKLPSF</sequence>
<keyword evidence="2" id="KW-1185">Reference proteome</keyword>
<dbReference type="Proteomes" id="UP001281761">
    <property type="component" value="Unassembled WGS sequence"/>
</dbReference>
<comment type="caution">
    <text evidence="1">The sequence shown here is derived from an EMBL/GenBank/DDBJ whole genome shotgun (WGS) entry which is preliminary data.</text>
</comment>
<accession>A0ABQ9YCB8</accession>
<organism evidence="1 2">
    <name type="scientific">Blattamonas nauphoetae</name>
    <dbReference type="NCBI Taxonomy" id="2049346"/>
    <lineage>
        <taxon>Eukaryota</taxon>
        <taxon>Metamonada</taxon>
        <taxon>Preaxostyla</taxon>
        <taxon>Oxymonadida</taxon>
        <taxon>Blattamonas</taxon>
    </lineage>
</organism>
<protein>
    <submittedName>
        <fullName evidence="1">Uncharacterized protein</fullName>
    </submittedName>
</protein>
<proteinExistence type="predicted"/>
<evidence type="ECO:0000313" key="2">
    <source>
        <dbReference type="Proteomes" id="UP001281761"/>
    </source>
</evidence>
<dbReference type="EMBL" id="JARBJD010000016">
    <property type="protein sequence ID" value="KAK2961374.1"/>
    <property type="molecule type" value="Genomic_DNA"/>
</dbReference>
<name>A0ABQ9YCB8_9EUKA</name>
<reference evidence="1 2" key="1">
    <citation type="journal article" date="2022" name="bioRxiv">
        <title>Genomics of Preaxostyla Flagellates Illuminates Evolutionary Transitions and the Path Towards Mitochondrial Loss.</title>
        <authorList>
            <person name="Novak L.V.F."/>
            <person name="Treitli S.C."/>
            <person name="Pyrih J."/>
            <person name="Halakuc P."/>
            <person name="Pipaliya S.V."/>
            <person name="Vacek V."/>
            <person name="Brzon O."/>
            <person name="Soukal P."/>
            <person name="Eme L."/>
            <person name="Dacks J.B."/>
            <person name="Karnkowska A."/>
            <person name="Elias M."/>
            <person name="Hampl V."/>
        </authorList>
    </citation>
    <scope>NUCLEOTIDE SEQUENCE [LARGE SCALE GENOMIC DNA]</scope>
    <source>
        <strain evidence="1">NAU3</strain>
        <tissue evidence="1">Gut</tissue>
    </source>
</reference>
<gene>
    <name evidence="1" type="ORF">BLNAU_3495</name>
</gene>